<keyword evidence="9" id="KW-1185">Reference proteome</keyword>
<organism evidence="8 9">
    <name type="scientific">Rhamnella rubrinervis</name>
    <dbReference type="NCBI Taxonomy" id="2594499"/>
    <lineage>
        <taxon>Eukaryota</taxon>
        <taxon>Viridiplantae</taxon>
        <taxon>Streptophyta</taxon>
        <taxon>Embryophyta</taxon>
        <taxon>Tracheophyta</taxon>
        <taxon>Spermatophyta</taxon>
        <taxon>Magnoliopsida</taxon>
        <taxon>eudicotyledons</taxon>
        <taxon>Gunneridae</taxon>
        <taxon>Pentapetalae</taxon>
        <taxon>rosids</taxon>
        <taxon>fabids</taxon>
        <taxon>Rosales</taxon>
        <taxon>Rhamnaceae</taxon>
        <taxon>rhamnoid group</taxon>
        <taxon>Rhamneae</taxon>
        <taxon>Rhamnella</taxon>
    </lineage>
</organism>
<dbReference type="EMBL" id="VOIH02000009">
    <property type="protein sequence ID" value="KAF3437775.1"/>
    <property type="molecule type" value="Genomic_DNA"/>
</dbReference>
<evidence type="ECO:0000256" key="6">
    <source>
        <dbReference type="SAM" id="MobiDB-lite"/>
    </source>
</evidence>
<evidence type="ECO:0000256" key="2">
    <source>
        <dbReference type="ARBA" id="ARBA00023015"/>
    </source>
</evidence>
<dbReference type="AlphaFoldDB" id="A0A8K0E1L5"/>
<dbReference type="GO" id="GO:0005634">
    <property type="term" value="C:nucleus"/>
    <property type="evidence" value="ECO:0007669"/>
    <property type="project" value="UniProtKB-SubCell"/>
</dbReference>
<evidence type="ECO:0000259" key="7">
    <source>
        <dbReference type="PROSITE" id="PS50811"/>
    </source>
</evidence>
<dbReference type="FunFam" id="2.20.25.80:FF:000002">
    <property type="entry name" value="probable WRKY transcription factor 31"/>
    <property type="match status" value="1"/>
</dbReference>
<dbReference type="SUPFAM" id="SSF118290">
    <property type="entry name" value="WRKY DNA-binding domain"/>
    <property type="match status" value="1"/>
</dbReference>
<feature type="compositionally biased region" description="Basic and acidic residues" evidence="6">
    <location>
        <begin position="89"/>
        <end position="104"/>
    </location>
</feature>
<evidence type="ECO:0000256" key="1">
    <source>
        <dbReference type="ARBA" id="ARBA00004123"/>
    </source>
</evidence>
<feature type="region of interest" description="Disordered" evidence="6">
    <location>
        <begin position="217"/>
        <end position="270"/>
    </location>
</feature>
<evidence type="ECO:0000256" key="3">
    <source>
        <dbReference type="ARBA" id="ARBA00023125"/>
    </source>
</evidence>
<dbReference type="PANTHER" id="PTHR31429">
    <property type="entry name" value="WRKY TRANSCRIPTION FACTOR 36-RELATED"/>
    <property type="match status" value="1"/>
</dbReference>
<dbReference type="SMART" id="SM00774">
    <property type="entry name" value="WRKY"/>
    <property type="match status" value="1"/>
</dbReference>
<accession>A0A8K0E1L5</accession>
<feature type="region of interest" description="Disordered" evidence="6">
    <location>
        <begin position="136"/>
        <end position="160"/>
    </location>
</feature>
<evidence type="ECO:0000256" key="4">
    <source>
        <dbReference type="ARBA" id="ARBA00023163"/>
    </source>
</evidence>
<dbReference type="GO" id="GO:0003700">
    <property type="term" value="F:DNA-binding transcription factor activity"/>
    <property type="evidence" value="ECO:0007669"/>
    <property type="project" value="InterPro"/>
</dbReference>
<keyword evidence="4" id="KW-0804">Transcription</keyword>
<feature type="compositionally biased region" description="Low complexity" evidence="6">
    <location>
        <begin position="612"/>
        <end position="627"/>
    </location>
</feature>
<evidence type="ECO:0000313" key="9">
    <source>
        <dbReference type="Proteomes" id="UP000796880"/>
    </source>
</evidence>
<feature type="compositionally biased region" description="Polar residues" evidence="6">
    <location>
        <begin position="596"/>
        <end position="611"/>
    </location>
</feature>
<keyword evidence="3" id="KW-0238">DNA-binding</keyword>
<keyword evidence="2" id="KW-0805">Transcription regulation</keyword>
<feature type="region of interest" description="Disordered" evidence="6">
    <location>
        <begin position="596"/>
        <end position="642"/>
    </location>
</feature>
<feature type="region of interest" description="Disordered" evidence="6">
    <location>
        <begin position="67"/>
        <end position="104"/>
    </location>
</feature>
<comment type="subcellular location">
    <subcellularLocation>
        <location evidence="1">Nucleus</location>
    </subcellularLocation>
</comment>
<feature type="compositionally biased region" description="Low complexity" evidence="6">
    <location>
        <begin position="219"/>
        <end position="231"/>
    </location>
</feature>
<dbReference type="GO" id="GO:0043565">
    <property type="term" value="F:sequence-specific DNA binding"/>
    <property type="evidence" value="ECO:0007669"/>
    <property type="project" value="InterPro"/>
</dbReference>
<gene>
    <name evidence="8" type="ORF">FNV43_RR20531</name>
</gene>
<dbReference type="Proteomes" id="UP000796880">
    <property type="component" value="Unassembled WGS sequence"/>
</dbReference>
<dbReference type="Pfam" id="PF03106">
    <property type="entry name" value="WRKY"/>
    <property type="match status" value="1"/>
</dbReference>
<dbReference type="InterPro" id="IPR036576">
    <property type="entry name" value="WRKY_dom_sf"/>
</dbReference>
<dbReference type="PROSITE" id="PS50811">
    <property type="entry name" value="WRKY"/>
    <property type="match status" value="1"/>
</dbReference>
<comment type="caution">
    <text evidence="8">The sequence shown here is derived from an EMBL/GenBank/DDBJ whole genome shotgun (WGS) entry which is preliminary data.</text>
</comment>
<reference evidence="8" key="1">
    <citation type="submission" date="2020-03" db="EMBL/GenBank/DDBJ databases">
        <title>A high-quality chromosome-level genome assembly of a woody plant with both climbing and erect habits, Rhamnella rubrinervis.</title>
        <authorList>
            <person name="Lu Z."/>
            <person name="Yang Y."/>
            <person name="Zhu X."/>
            <person name="Sun Y."/>
        </authorList>
    </citation>
    <scope>NUCLEOTIDE SEQUENCE</scope>
    <source>
        <strain evidence="8">BYM</strain>
        <tissue evidence="8">Leaf</tissue>
    </source>
</reference>
<dbReference type="OrthoDB" id="1912868at2759"/>
<keyword evidence="5" id="KW-0539">Nucleus</keyword>
<dbReference type="InterPro" id="IPR003657">
    <property type="entry name" value="WRKY_dom"/>
</dbReference>
<feature type="domain" description="WRKY" evidence="7">
    <location>
        <begin position="275"/>
        <end position="341"/>
    </location>
</feature>
<evidence type="ECO:0000313" key="8">
    <source>
        <dbReference type="EMBL" id="KAF3437775.1"/>
    </source>
</evidence>
<dbReference type="PANTHER" id="PTHR31429:SF86">
    <property type="entry name" value="WRKY TRANSCRIPTION FACTOR 61-RELATED"/>
    <property type="match status" value="1"/>
</dbReference>
<name>A0A8K0E1L5_9ROSA</name>
<proteinExistence type="predicted"/>
<dbReference type="InterPro" id="IPR044810">
    <property type="entry name" value="WRKY_plant"/>
</dbReference>
<protein>
    <recommendedName>
        <fullName evidence="7">WRKY domain-containing protein</fullName>
    </recommendedName>
</protein>
<sequence>METATLGNIRYGLGGLVKEDIKGDDEEATCKQDFALKIGNGSTYQENVDIKPSSPTQNDLISCSKQVPSITTGMERSSMEPDSMASSSSRKEQDDQLESVRAEMGEVREENQRLKMYLDRVMKEYQTLQMQFHGIAQQETKKSTTTTNHASNNDHQETDEAELVSLTLGSFSSNLKKDIEKNKTCSDVKEPTDHDQQVKEGLSLGLDWKFEASKTNATELPLSNPSPLSSSEEPKEEAGETCPPSKSLKTTRSSDDEVSQQNPVKKARVSVRARCDTPTMHDGCQWRKYGQKIAKGNPCPRAYYRCTIAPSCPVRKQVQRCADDMSILITTYEGTHNHPLPMSATAMASTTSAAASMLLSGSTTSRSGGLNPSNTTTSADLHGFNIYISDNTKFKQFYLPNSSLTSSHPTITLDLTSNPSSASSLFNKFSSNYPPMYSSSTNLNFCSSDSNTMSWSNNGFLSYGSSQPYNNRNNQIGNLSSHGRQTRQNNLYQNYMHKNVSHAGLVLPHHHQQGLPDTSTLDAATKAITADPSFQSALAAALSSIIGCGGGTQGNQVGGGDLSTNAVKKLKWGEQFSVNNTQTYMQTTSKGNGCASSYLNDTTSSSNSQPGNSTFLSSPPSLPFSNSKNASPSSGDRDQNTE</sequence>
<dbReference type="Gene3D" id="2.20.25.80">
    <property type="entry name" value="WRKY domain"/>
    <property type="match status" value="1"/>
</dbReference>
<evidence type="ECO:0000256" key="5">
    <source>
        <dbReference type="ARBA" id="ARBA00023242"/>
    </source>
</evidence>